<protein>
    <submittedName>
        <fullName evidence="1">Uncharacterized protein</fullName>
    </submittedName>
</protein>
<dbReference type="AlphaFoldDB" id="A0A0K2UH04"/>
<reference evidence="1" key="1">
    <citation type="submission" date="2014-05" db="EMBL/GenBank/DDBJ databases">
        <authorList>
            <person name="Chronopoulou M."/>
        </authorList>
    </citation>
    <scope>NUCLEOTIDE SEQUENCE</scope>
    <source>
        <tissue evidence="1">Whole organism</tissue>
    </source>
</reference>
<accession>A0A0K2UH04</accession>
<dbReference type="EMBL" id="HACA01019989">
    <property type="protein sequence ID" value="CDW37350.1"/>
    <property type="molecule type" value="Transcribed_RNA"/>
</dbReference>
<name>A0A0K2UH04_LEPSM</name>
<proteinExistence type="predicted"/>
<evidence type="ECO:0000313" key="1">
    <source>
        <dbReference type="EMBL" id="CDW37350.1"/>
    </source>
</evidence>
<organism evidence="1">
    <name type="scientific">Lepeophtheirus salmonis</name>
    <name type="common">Salmon louse</name>
    <name type="synonym">Caligus salmonis</name>
    <dbReference type="NCBI Taxonomy" id="72036"/>
    <lineage>
        <taxon>Eukaryota</taxon>
        <taxon>Metazoa</taxon>
        <taxon>Ecdysozoa</taxon>
        <taxon>Arthropoda</taxon>
        <taxon>Crustacea</taxon>
        <taxon>Multicrustacea</taxon>
        <taxon>Hexanauplia</taxon>
        <taxon>Copepoda</taxon>
        <taxon>Siphonostomatoida</taxon>
        <taxon>Caligidae</taxon>
        <taxon>Lepeophtheirus</taxon>
    </lineage>
</organism>
<sequence length="46" mass="5265">MSRRQIKTNIGLCGDEPYYHVDLLTRYDTLESIRRSICGSAGSTMR</sequence>